<keyword evidence="4" id="KW-0378">Hydrolase</keyword>
<dbReference type="OrthoDB" id="1119199at2"/>
<dbReference type="InterPro" id="IPR000834">
    <property type="entry name" value="Peptidase_M14"/>
</dbReference>
<keyword evidence="6" id="KW-0482">Metalloprotease</keyword>
<evidence type="ECO:0000259" key="8">
    <source>
        <dbReference type="PROSITE" id="PS52035"/>
    </source>
</evidence>
<evidence type="ECO:0000256" key="6">
    <source>
        <dbReference type="ARBA" id="ARBA00023049"/>
    </source>
</evidence>
<keyword evidence="5" id="KW-0862">Zinc</keyword>
<evidence type="ECO:0000256" key="5">
    <source>
        <dbReference type="ARBA" id="ARBA00022833"/>
    </source>
</evidence>
<proteinExistence type="inferred from homology"/>
<dbReference type="SUPFAM" id="SSF53187">
    <property type="entry name" value="Zn-dependent exopeptidases"/>
    <property type="match status" value="1"/>
</dbReference>
<evidence type="ECO:0000313" key="9">
    <source>
        <dbReference type="EMBL" id="TAI48720.1"/>
    </source>
</evidence>
<sequence length="369" mass="41825">MPRDLHSDYKEPSLSGRYITLNQLKDNWLKPLSTYSNIVGKSVLEKDIIALTMGTGPNKVLMWSQMHGNESTTTKAVVDLTNFLLSNSEEAKAILDSCTLKIVPILNPDGAEAYTRMNANNIDLNRDAKTRNQPESRVLRGLFDSFQPKFCFNLHDQRTLFSAGPYPKSATVSFLSPASDAERTITSSREEAMKLIVAMNQVLQTLIPNQVGRYDDSFNENCVGDAFQMEDVPTILFEAGHYKNDYHREQTRKYIFYALWEAIRIISANSSTLFNVSEYFNIPENEKLFFDILVHNAHLVNTKLEKGSSMGIRYTESLDGDFIDFIPKIQGRGDLSGFFGHKVYDCSHENDMRSILAEKKILKVLNSSE</sequence>
<evidence type="ECO:0000256" key="7">
    <source>
        <dbReference type="PROSITE-ProRule" id="PRU01379"/>
    </source>
</evidence>
<evidence type="ECO:0000256" key="2">
    <source>
        <dbReference type="ARBA" id="ARBA00005988"/>
    </source>
</evidence>
<comment type="cofactor">
    <cofactor evidence="1">
        <name>Zn(2+)</name>
        <dbReference type="ChEBI" id="CHEBI:29105"/>
    </cofactor>
</comment>
<dbReference type="Proteomes" id="UP000291981">
    <property type="component" value="Unassembled WGS sequence"/>
</dbReference>
<dbReference type="EMBL" id="SGIU01000001">
    <property type="protein sequence ID" value="TAI48720.1"/>
    <property type="molecule type" value="Genomic_DNA"/>
</dbReference>
<reference evidence="9 10" key="1">
    <citation type="submission" date="2019-02" db="EMBL/GenBank/DDBJ databases">
        <title>Draft genome sequence of Muricauda sp. 176CP4-71.</title>
        <authorList>
            <person name="Park J.-S."/>
        </authorList>
    </citation>
    <scope>NUCLEOTIDE SEQUENCE [LARGE SCALE GENOMIC DNA]</scope>
    <source>
        <strain evidence="9 10">176CP4-71</strain>
    </source>
</reference>
<dbReference type="PANTHER" id="PTHR11705">
    <property type="entry name" value="PROTEASE FAMILY M14 CARBOXYPEPTIDASE A,B"/>
    <property type="match status" value="1"/>
</dbReference>
<dbReference type="CDD" id="cd06239">
    <property type="entry name" value="M14-like"/>
    <property type="match status" value="1"/>
</dbReference>
<dbReference type="GO" id="GO:0004181">
    <property type="term" value="F:metallocarboxypeptidase activity"/>
    <property type="evidence" value="ECO:0007669"/>
    <property type="project" value="InterPro"/>
</dbReference>
<comment type="caution">
    <text evidence="9">The sequence shown here is derived from an EMBL/GenBank/DDBJ whole genome shotgun (WGS) entry which is preliminary data.</text>
</comment>
<name>A0A4V2HSQ7_9FLAO</name>
<evidence type="ECO:0000256" key="3">
    <source>
        <dbReference type="ARBA" id="ARBA00022670"/>
    </source>
</evidence>
<dbReference type="Pfam" id="PF00246">
    <property type="entry name" value="Peptidase_M14"/>
    <property type="match status" value="1"/>
</dbReference>
<keyword evidence="10" id="KW-1185">Reference proteome</keyword>
<dbReference type="SMART" id="SM00631">
    <property type="entry name" value="Zn_pept"/>
    <property type="match status" value="1"/>
</dbReference>
<evidence type="ECO:0000256" key="4">
    <source>
        <dbReference type="ARBA" id="ARBA00022801"/>
    </source>
</evidence>
<dbReference type="GO" id="GO:0008270">
    <property type="term" value="F:zinc ion binding"/>
    <property type="evidence" value="ECO:0007669"/>
    <property type="project" value="InterPro"/>
</dbReference>
<dbReference type="Gene3D" id="3.40.630.10">
    <property type="entry name" value="Zn peptidases"/>
    <property type="match status" value="1"/>
</dbReference>
<dbReference type="PANTHER" id="PTHR11705:SF143">
    <property type="entry name" value="SLL0236 PROTEIN"/>
    <property type="match status" value="1"/>
</dbReference>
<evidence type="ECO:0000313" key="10">
    <source>
        <dbReference type="Proteomes" id="UP000291981"/>
    </source>
</evidence>
<organism evidence="9 10">
    <name type="scientific">Flagellimonas allohymeniacidonis</name>
    <dbReference type="NCBI Taxonomy" id="2517819"/>
    <lineage>
        <taxon>Bacteria</taxon>
        <taxon>Pseudomonadati</taxon>
        <taxon>Bacteroidota</taxon>
        <taxon>Flavobacteriia</taxon>
        <taxon>Flavobacteriales</taxon>
        <taxon>Flavobacteriaceae</taxon>
        <taxon>Flagellimonas</taxon>
    </lineage>
</organism>
<dbReference type="GO" id="GO:0005615">
    <property type="term" value="C:extracellular space"/>
    <property type="evidence" value="ECO:0007669"/>
    <property type="project" value="TreeGrafter"/>
</dbReference>
<dbReference type="AlphaFoldDB" id="A0A4V2HSQ7"/>
<feature type="domain" description="Peptidase M14" evidence="8">
    <location>
        <begin position="5"/>
        <end position="262"/>
    </location>
</feature>
<gene>
    <name evidence="9" type="ORF">EW142_02660</name>
</gene>
<protein>
    <submittedName>
        <fullName evidence="9">Peptidase M14</fullName>
    </submittedName>
</protein>
<dbReference type="RefSeq" id="WP_130609276.1">
    <property type="nucleotide sequence ID" value="NZ_SGIU01000001.1"/>
</dbReference>
<dbReference type="GO" id="GO:0006508">
    <property type="term" value="P:proteolysis"/>
    <property type="evidence" value="ECO:0007669"/>
    <property type="project" value="UniProtKB-KW"/>
</dbReference>
<keyword evidence="3" id="KW-0645">Protease</keyword>
<comment type="similarity">
    <text evidence="2 7">Belongs to the peptidase M14 family.</text>
</comment>
<accession>A0A4V2HSQ7</accession>
<evidence type="ECO:0000256" key="1">
    <source>
        <dbReference type="ARBA" id="ARBA00001947"/>
    </source>
</evidence>
<feature type="active site" description="Proton donor/acceptor" evidence="7">
    <location>
        <position position="238"/>
    </location>
</feature>
<dbReference type="PROSITE" id="PS52035">
    <property type="entry name" value="PEPTIDASE_M14"/>
    <property type="match status" value="1"/>
</dbReference>